<dbReference type="PROSITE" id="PS01121">
    <property type="entry name" value="CASPASE_HIS"/>
    <property type="match status" value="1"/>
</dbReference>
<comment type="similarity">
    <text evidence="1 3">Belongs to the peptidase C14A family.</text>
</comment>
<feature type="domain" description="Caspase family p10" evidence="4">
    <location>
        <begin position="299"/>
        <end position="388"/>
    </location>
</feature>
<organism evidence="6 7">
    <name type="scientific">Patiria miniata</name>
    <name type="common">Bat star</name>
    <name type="synonym">Asterina miniata</name>
    <dbReference type="NCBI Taxonomy" id="46514"/>
    <lineage>
        <taxon>Eukaryota</taxon>
        <taxon>Metazoa</taxon>
        <taxon>Echinodermata</taxon>
        <taxon>Eleutherozoa</taxon>
        <taxon>Asterozoa</taxon>
        <taxon>Asteroidea</taxon>
        <taxon>Valvatacea</taxon>
        <taxon>Valvatida</taxon>
        <taxon>Asterinidae</taxon>
        <taxon>Patiria</taxon>
    </lineage>
</organism>
<proteinExistence type="inferred from homology"/>
<dbReference type="EnsemblMetazoa" id="XM_038189147.1">
    <property type="protein sequence ID" value="XP_038045075.1"/>
    <property type="gene ID" value="LOC119719647"/>
</dbReference>
<dbReference type="InterPro" id="IPR015917">
    <property type="entry name" value="Pept_C14A"/>
</dbReference>
<evidence type="ECO:0000313" key="6">
    <source>
        <dbReference type="EnsemblMetazoa" id="XP_038045075.1"/>
    </source>
</evidence>
<dbReference type="GeneID" id="119719647"/>
<dbReference type="OrthoDB" id="6116485at2759"/>
<feature type="domain" description="Caspase family p20" evidence="5">
    <location>
        <begin position="123"/>
        <end position="242"/>
    </location>
</feature>
<reference evidence="6" key="1">
    <citation type="submission" date="2022-11" db="UniProtKB">
        <authorList>
            <consortium name="EnsemblMetazoa"/>
        </authorList>
    </citation>
    <scope>IDENTIFICATION</scope>
</reference>
<dbReference type="GO" id="GO:0006508">
    <property type="term" value="P:proteolysis"/>
    <property type="evidence" value="ECO:0007669"/>
    <property type="project" value="InterPro"/>
</dbReference>
<dbReference type="SUPFAM" id="SSF52129">
    <property type="entry name" value="Caspase-like"/>
    <property type="match status" value="1"/>
</dbReference>
<dbReference type="GO" id="GO:0004197">
    <property type="term" value="F:cysteine-type endopeptidase activity"/>
    <property type="evidence" value="ECO:0007669"/>
    <property type="project" value="InterPro"/>
</dbReference>
<protein>
    <submittedName>
        <fullName evidence="6">Uncharacterized protein</fullName>
    </submittedName>
</protein>
<dbReference type="GO" id="GO:0051604">
    <property type="term" value="P:protein maturation"/>
    <property type="evidence" value="ECO:0007669"/>
    <property type="project" value="UniProtKB-ARBA"/>
</dbReference>
<evidence type="ECO:0000256" key="2">
    <source>
        <dbReference type="ARBA" id="ARBA00022703"/>
    </source>
</evidence>
<keyword evidence="2" id="KW-0053">Apoptosis</keyword>
<dbReference type="InterPro" id="IPR011600">
    <property type="entry name" value="Pept_C14_caspase"/>
</dbReference>
<keyword evidence="7" id="KW-1185">Reference proteome</keyword>
<sequence>MYILYPCGITGSSSGRSTSTPIGFAPGSASASSTEEVMIQADRSFITLGTCEGNTFNYGSSSGRSTSTPIGFAPGSASASSTGGRIIQADRSVITLGKSKGNTFNYGKEGQQSLPEYRMDRDPRGLCMIINNVKFEGSTEDRIGSDRDAVKLAGLFQKLHFEVDMEKNLTASAMLDLFKRVSQLDHTDYDCFACCILTHGALGLVSGTDNETLTIQEILELFKGNSCPSLNTKPKMFFIQVCCVSVILSPACRGDAEQEGVEVVDLQEIDDDETNSTILHFGETEEEEEEEPRGVGAGIPKTFPIEADFLLSYATVPGYVSYRGKKGSLYVNALVDQITKHHDTTDMLHILTAVNKSLCNMDVLSKKGIKKQVGAPSYTLKKVLNLRSLE</sequence>
<dbReference type="SMART" id="SM00115">
    <property type="entry name" value="CASc"/>
    <property type="match status" value="1"/>
</dbReference>
<dbReference type="AlphaFoldDB" id="A0A913Z2Z2"/>
<dbReference type="RefSeq" id="XP_038045075.1">
    <property type="nucleotide sequence ID" value="XM_038189147.1"/>
</dbReference>
<dbReference type="InterPro" id="IPR029030">
    <property type="entry name" value="Caspase-like_dom_sf"/>
</dbReference>
<evidence type="ECO:0000259" key="5">
    <source>
        <dbReference type="PROSITE" id="PS50208"/>
    </source>
</evidence>
<dbReference type="Pfam" id="PF00656">
    <property type="entry name" value="Peptidase_C14"/>
    <property type="match status" value="1"/>
</dbReference>
<dbReference type="InterPro" id="IPR016129">
    <property type="entry name" value="Caspase_his_AS"/>
</dbReference>
<dbReference type="PRINTS" id="PR00376">
    <property type="entry name" value="IL1BCENZYME"/>
</dbReference>
<evidence type="ECO:0000256" key="1">
    <source>
        <dbReference type="ARBA" id="ARBA00010134"/>
    </source>
</evidence>
<evidence type="ECO:0000259" key="4">
    <source>
        <dbReference type="PROSITE" id="PS50207"/>
    </source>
</evidence>
<dbReference type="InterPro" id="IPR002138">
    <property type="entry name" value="Pept_C14_p10"/>
</dbReference>
<name>A0A913Z2Z2_PATMI</name>
<dbReference type="InterPro" id="IPR001309">
    <property type="entry name" value="Pept_C14_p20"/>
</dbReference>
<dbReference type="PANTHER" id="PTHR48169">
    <property type="entry name" value="DED DOMAIN-CONTAINING PROTEIN"/>
    <property type="match status" value="1"/>
</dbReference>
<dbReference type="PROSITE" id="PS50208">
    <property type="entry name" value="CASPASE_P20"/>
    <property type="match status" value="1"/>
</dbReference>
<accession>A0A913Z2Z2</accession>
<dbReference type="GO" id="GO:0006915">
    <property type="term" value="P:apoptotic process"/>
    <property type="evidence" value="ECO:0007669"/>
    <property type="project" value="UniProtKB-KW"/>
</dbReference>
<evidence type="ECO:0000313" key="7">
    <source>
        <dbReference type="Proteomes" id="UP000887568"/>
    </source>
</evidence>
<dbReference type="PANTHER" id="PTHR48169:SF7">
    <property type="entry name" value="CASPASE 10"/>
    <property type="match status" value="1"/>
</dbReference>
<dbReference type="PROSITE" id="PS50207">
    <property type="entry name" value="CASPASE_P10"/>
    <property type="match status" value="1"/>
</dbReference>
<dbReference type="GO" id="GO:0043067">
    <property type="term" value="P:regulation of programmed cell death"/>
    <property type="evidence" value="ECO:0007669"/>
    <property type="project" value="UniProtKB-ARBA"/>
</dbReference>
<evidence type="ECO:0000256" key="3">
    <source>
        <dbReference type="RuleBase" id="RU003971"/>
    </source>
</evidence>
<dbReference type="Gene3D" id="3.40.50.1460">
    <property type="match status" value="1"/>
</dbReference>
<dbReference type="GO" id="GO:0005737">
    <property type="term" value="C:cytoplasm"/>
    <property type="evidence" value="ECO:0007669"/>
    <property type="project" value="UniProtKB-ARBA"/>
</dbReference>
<dbReference type="CDD" id="cd00032">
    <property type="entry name" value="CASc"/>
    <property type="match status" value="1"/>
</dbReference>
<dbReference type="Proteomes" id="UP000887568">
    <property type="component" value="Unplaced"/>
</dbReference>